<dbReference type="OrthoDB" id="1814103at2"/>
<name>A0A2K2FEZ3_9CLOT</name>
<accession>A0A2K2FEZ3</accession>
<feature type="domain" description="Rhamnogalacturonase A/B/Epimerase-like pectate lyase" evidence="2">
    <location>
        <begin position="43"/>
        <end position="242"/>
    </location>
</feature>
<evidence type="ECO:0000256" key="1">
    <source>
        <dbReference type="SAM" id="SignalP"/>
    </source>
</evidence>
<comment type="caution">
    <text evidence="3">The sequence shown here is derived from an EMBL/GenBank/DDBJ whole genome shotgun (WGS) entry which is preliminary data.</text>
</comment>
<dbReference type="InterPro" id="IPR011050">
    <property type="entry name" value="Pectin_lyase_fold/virulence"/>
</dbReference>
<evidence type="ECO:0000313" key="3">
    <source>
        <dbReference type="EMBL" id="PNT99280.1"/>
    </source>
</evidence>
<keyword evidence="1" id="KW-0732">Signal</keyword>
<dbReference type="PROSITE" id="PS51257">
    <property type="entry name" value="PROKAR_LIPOPROTEIN"/>
    <property type="match status" value="1"/>
</dbReference>
<dbReference type="InterPro" id="IPR024535">
    <property type="entry name" value="RHGA/B-epi-like_pectate_lyase"/>
</dbReference>
<dbReference type="Pfam" id="PF12708">
    <property type="entry name" value="Pect-lyase_RHGA_epim"/>
    <property type="match status" value="1"/>
</dbReference>
<dbReference type="InterPro" id="IPR051801">
    <property type="entry name" value="GH28_Enzymes"/>
</dbReference>
<dbReference type="InterPro" id="IPR012334">
    <property type="entry name" value="Pectin_lyas_fold"/>
</dbReference>
<protein>
    <recommendedName>
        <fullName evidence="2">Rhamnogalacturonase A/B/Epimerase-like pectate lyase domain-containing protein</fullName>
    </recommendedName>
</protein>
<dbReference type="Gene3D" id="2.160.20.10">
    <property type="entry name" value="Single-stranded right-handed beta-helix, Pectin lyase-like"/>
    <property type="match status" value="1"/>
</dbReference>
<sequence>MKKLLLLIVSAAILLSGCSAEKSDKSASSLSEFKPESKINNHVSVDDFGAVGDGTTDDYEAIQEALDYIYSNGGGTVYFTSGKTYLISKSLFIRDYTNIYAYGATIKAKGSIGLLVNQGDGEEPTGYSGHSHIMVEGGIWDCDAHSFEDGLGTNYGQNGISFTHCQDITIRDVTILNTAVYHAIELNACQNARIQDCNFLGFKLGTGNKEAIQLDVAQKNSGNKAWDGTLCNNVVITGCFTGPSERLPAHPVFVGSHATYEKNCYSDIIITNNIVNSDCGVYAYYWKDCIMTGNIFNGVGDPVHQEKSSNLVISNNIYNNTVYPQQ</sequence>
<dbReference type="PANTHER" id="PTHR31339">
    <property type="entry name" value="PECTIN LYASE-RELATED"/>
    <property type="match status" value="1"/>
</dbReference>
<keyword evidence="4" id="KW-1185">Reference proteome</keyword>
<feature type="signal peptide" evidence="1">
    <location>
        <begin position="1"/>
        <end position="22"/>
    </location>
</feature>
<reference evidence="3 4" key="1">
    <citation type="submission" date="2017-06" db="EMBL/GenBank/DDBJ databases">
        <title>Investigating the central metabolism of Clostridium thermosuccinogenes.</title>
        <authorList>
            <person name="Koendjbiharie J.G."/>
            <person name="van Kranenburg R."/>
        </authorList>
    </citation>
    <scope>NUCLEOTIDE SEQUENCE [LARGE SCALE GENOMIC DNA]</scope>
    <source>
        <strain evidence="3 4">DSM 5806</strain>
    </source>
</reference>
<dbReference type="EMBL" id="NIOJ01000019">
    <property type="protein sequence ID" value="PNT99280.1"/>
    <property type="molecule type" value="Genomic_DNA"/>
</dbReference>
<proteinExistence type="predicted"/>
<evidence type="ECO:0000313" key="4">
    <source>
        <dbReference type="Proteomes" id="UP000236151"/>
    </source>
</evidence>
<gene>
    <name evidence="3" type="ORF">CDQ84_08675</name>
</gene>
<dbReference type="PANTHER" id="PTHR31339:SF9">
    <property type="entry name" value="PLASMIN AND FIBRONECTIN-BINDING PROTEIN A"/>
    <property type="match status" value="1"/>
</dbReference>
<organism evidence="3 4">
    <name type="scientific">Clostridium thermosuccinogenes</name>
    <dbReference type="NCBI Taxonomy" id="84032"/>
    <lineage>
        <taxon>Bacteria</taxon>
        <taxon>Bacillati</taxon>
        <taxon>Bacillota</taxon>
        <taxon>Clostridia</taxon>
        <taxon>Eubacteriales</taxon>
        <taxon>Clostridiaceae</taxon>
        <taxon>Clostridium</taxon>
    </lineage>
</organism>
<dbReference type="SUPFAM" id="SSF51126">
    <property type="entry name" value="Pectin lyase-like"/>
    <property type="match status" value="1"/>
</dbReference>
<dbReference type="AlphaFoldDB" id="A0A2K2FEZ3"/>
<feature type="chain" id="PRO_5014411011" description="Rhamnogalacturonase A/B/Epimerase-like pectate lyase domain-containing protein" evidence="1">
    <location>
        <begin position="23"/>
        <end position="326"/>
    </location>
</feature>
<dbReference type="Proteomes" id="UP000236151">
    <property type="component" value="Unassembled WGS sequence"/>
</dbReference>
<evidence type="ECO:0000259" key="2">
    <source>
        <dbReference type="Pfam" id="PF12708"/>
    </source>
</evidence>
<dbReference type="KEGG" id="cthd:CDO33_14975"/>
<dbReference type="RefSeq" id="WP_103081348.1">
    <property type="nucleotide sequence ID" value="NZ_CP021850.1"/>
</dbReference>